<evidence type="ECO:0000313" key="2">
    <source>
        <dbReference type="EMBL" id="MFD0835992.1"/>
    </source>
</evidence>
<feature type="transmembrane region" description="Helical" evidence="1">
    <location>
        <begin position="39"/>
        <end position="59"/>
    </location>
</feature>
<proteinExistence type="predicted"/>
<feature type="transmembrane region" description="Helical" evidence="1">
    <location>
        <begin position="209"/>
        <end position="228"/>
    </location>
</feature>
<sequence>MIEFLAKNFNFITYGLEFLAALTGIICLKNYINSSTKYFIFFLIYIFIIEVLGASLVYYPDFYPVYLIRRIGFQMTNWYNIFWFFGSIVFVLYYFYSLLQLKQNKFIIKIVGILFSVIMLGHFIIYFDVFMSSHPKLYQFLGLLATFISIALYFIEFLKSDSMLNVFKTFGFYASIGLFLWWLIITPVIFFDFYNTEADWHFVNLKRLIFLFANAFMYSTFTFALMYCKPENRGGTVN</sequence>
<feature type="transmembrane region" description="Helical" evidence="1">
    <location>
        <begin position="137"/>
        <end position="158"/>
    </location>
</feature>
<comment type="caution">
    <text evidence="2">The sequence shown here is derived from an EMBL/GenBank/DDBJ whole genome shotgun (WGS) entry which is preliminary data.</text>
</comment>
<organism evidence="2 3">
    <name type="scientific">Mariniflexile aquimaris</name>
    <dbReference type="NCBI Taxonomy" id="881009"/>
    <lineage>
        <taxon>Bacteria</taxon>
        <taxon>Pseudomonadati</taxon>
        <taxon>Bacteroidota</taxon>
        <taxon>Flavobacteriia</taxon>
        <taxon>Flavobacteriales</taxon>
        <taxon>Flavobacteriaceae</taxon>
        <taxon>Mariniflexile</taxon>
    </lineage>
</organism>
<dbReference type="EMBL" id="JBHTIB010000012">
    <property type="protein sequence ID" value="MFD0835992.1"/>
    <property type="molecule type" value="Genomic_DNA"/>
</dbReference>
<dbReference type="RefSeq" id="WP_379941606.1">
    <property type="nucleotide sequence ID" value="NZ_JBHTIB010000012.1"/>
</dbReference>
<evidence type="ECO:0000313" key="3">
    <source>
        <dbReference type="Proteomes" id="UP001597011"/>
    </source>
</evidence>
<protein>
    <submittedName>
        <fullName evidence="2">Uncharacterized protein</fullName>
    </submittedName>
</protein>
<keyword evidence="1" id="KW-0812">Transmembrane</keyword>
<evidence type="ECO:0000256" key="1">
    <source>
        <dbReference type="SAM" id="Phobius"/>
    </source>
</evidence>
<feature type="transmembrane region" description="Helical" evidence="1">
    <location>
        <begin position="170"/>
        <end position="189"/>
    </location>
</feature>
<reference evidence="3" key="1">
    <citation type="journal article" date="2019" name="Int. J. Syst. Evol. Microbiol.">
        <title>The Global Catalogue of Microorganisms (GCM) 10K type strain sequencing project: providing services to taxonomists for standard genome sequencing and annotation.</title>
        <authorList>
            <consortium name="The Broad Institute Genomics Platform"/>
            <consortium name="The Broad Institute Genome Sequencing Center for Infectious Disease"/>
            <person name="Wu L."/>
            <person name="Ma J."/>
        </authorList>
    </citation>
    <scope>NUCLEOTIDE SEQUENCE [LARGE SCALE GENOMIC DNA]</scope>
    <source>
        <strain evidence="3">CCUG 60529</strain>
    </source>
</reference>
<name>A0ABW3BU25_9FLAO</name>
<feature type="transmembrane region" description="Helical" evidence="1">
    <location>
        <begin position="79"/>
        <end position="99"/>
    </location>
</feature>
<dbReference type="Proteomes" id="UP001597011">
    <property type="component" value="Unassembled WGS sequence"/>
</dbReference>
<keyword evidence="3" id="KW-1185">Reference proteome</keyword>
<feature type="transmembrane region" description="Helical" evidence="1">
    <location>
        <begin position="12"/>
        <end position="32"/>
    </location>
</feature>
<gene>
    <name evidence="2" type="ORF">ACFQ0I_09470</name>
</gene>
<keyword evidence="1" id="KW-1133">Transmembrane helix</keyword>
<accession>A0ABW3BU25</accession>
<keyword evidence="1" id="KW-0472">Membrane</keyword>
<feature type="transmembrane region" description="Helical" evidence="1">
    <location>
        <begin position="106"/>
        <end position="125"/>
    </location>
</feature>